<evidence type="ECO:0000313" key="8">
    <source>
        <dbReference type="Proteomes" id="UP000749559"/>
    </source>
</evidence>
<name>A0A8J1YAD0_OWEFU</name>
<evidence type="ECO:0000256" key="2">
    <source>
        <dbReference type="ARBA" id="ARBA00005767"/>
    </source>
</evidence>
<evidence type="ECO:0000256" key="1">
    <source>
        <dbReference type="ARBA" id="ARBA00004496"/>
    </source>
</evidence>
<feature type="region of interest" description="Disordered" evidence="6">
    <location>
        <begin position="1"/>
        <end position="22"/>
    </location>
</feature>
<comment type="similarity">
    <text evidence="2 5">Belongs to the BLOC1S6 family.</text>
</comment>
<evidence type="ECO:0000313" key="7">
    <source>
        <dbReference type="EMBL" id="CAH1790255.1"/>
    </source>
</evidence>
<dbReference type="OrthoDB" id="19659at2759"/>
<accession>A0A8J1YAD0</accession>
<keyword evidence="8" id="KW-1185">Reference proteome</keyword>
<feature type="region of interest" description="Disordered" evidence="6">
    <location>
        <begin position="116"/>
        <end position="159"/>
    </location>
</feature>
<protein>
    <recommendedName>
        <fullName evidence="3 5">Biogenesis of lysosome-related organelles complex 1 subunit 6</fullName>
        <shortName evidence="5">BLOC-1 subunit 6</shortName>
    </recommendedName>
</protein>
<dbReference type="AlphaFoldDB" id="A0A8J1YAD0"/>
<feature type="compositionally biased region" description="Basic and acidic residues" evidence="6">
    <location>
        <begin position="120"/>
        <end position="144"/>
    </location>
</feature>
<dbReference type="PANTHER" id="PTHR31328:SF2">
    <property type="entry name" value="BIOGENESIS OF LYSOSOME-RELATED ORGANELLES COMPLEX 1 SUBUNIT 6"/>
    <property type="match status" value="1"/>
</dbReference>
<dbReference type="Pfam" id="PF14712">
    <property type="entry name" value="Snapin_Pallidin"/>
    <property type="match status" value="1"/>
</dbReference>
<proteinExistence type="inferred from homology"/>
<feature type="compositionally biased region" description="Basic and acidic residues" evidence="6">
    <location>
        <begin position="1"/>
        <end position="10"/>
    </location>
</feature>
<dbReference type="InterPro" id="IPR017242">
    <property type="entry name" value="BLOC-1_pallidin"/>
</dbReference>
<evidence type="ECO:0000256" key="4">
    <source>
        <dbReference type="ARBA" id="ARBA00022490"/>
    </source>
</evidence>
<evidence type="ECO:0000256" key="5">
    <source>
        <dbReference type="PIRNR" id="PIRNR037609"/>
    </source>
</evidence>
<reference evidence="7" key="1">
    <citation type="submission" date="2022-03" db="EMBL/GenBank/DDBJ databases">
        <authorList>
            <person name="Martin C."/>
        </authorList>
    </citation>
    <scope>NUCLEOTIDE SEQUENCE</scope>
</reference>
<dbReference type="InterPro" id="IPR028119">
    <property type="entry name" value="Snapin/Pallidin/Snn1"/>
</dbReference>
<dbReference type="GO" id="GO:0031083">
    <property type="term" value="C:BLOC-1 complex"/>
    <property type="evidence" value="ECO:0007669"/>
    <property type="project" value="TreeGrafter"/>
</dbReference>
<gene>
    <name evidence="7" type="ORF">OFUS_LOCUS15489</name>
</gene>
<feature type="compositionally biased region" description="Polar residues" evidence="6">
    <location>
        <begin position="11"/>
        <end position="21"/>
    </location>
</feature>
<comment type="subcellular location">
    <subcellularLocation>
        <location evidence="1">Cytoplasm</location>
    </subcellularLocation>
</comment>
<evidence type="ECO:0000256" key="3">
    <source>
        <dbReference type="ARBA" id="ARBA00019579"/>
    </source>
</evidence>
<dbReference type="GO" id="GO:0030133">
    <property type="term" value="C:transport vesicle"/>
    <property type="evidence" value="ECO:0007669"/>
    <property type="project" value="TreeGrafter"/>
</dbReference>
<dbReference type="PIRSF" id="PIRSF037609">
    <property type="entry name" value="BLOC-1_complex_pallidin"/>
    <property type="match status" value="1"/>
</dbReference>
<dbReference type="EMBL" id="CAIIXF020000007">
    <property type="protein sequence ID" value="CAH1790255.1"/>
    <property type="molecule type" value="Genomic_DNA"/>
</dbReference>
<comment type="function">
    <text evidence="5">Component of the biogenesis of lysosome-related organelles complex-1 (BLOC-1) involved in pigment granule biogenesis.</text>
</comment>
<comment type="caution">
    <text evidence="7">The sequence shown here is derived from an EMBL/GenBank/DDBJ whole genome shotgun (WGS) entry which is preliminary data.</text>
</comment>
<organism evidence="7 8">
    <name type="scientific">Owenia fusiformis</name>
    <name type="common">Polychaete worm</name>
    <dbReference type="NCBI Taxonomy" id="6347"/>
    <lineage>
        <taxon>Eukaryota</taxon>
        <taxon>Metazoa</taxon>
        <taxon>Spiralia</taxon>
        <taxon>Lophotrochozoa</taxon>
        <taxon>Annelida</taxon>
        <taxon>Polychaeta</taxon>
        <taxon>Sedentaria</taxon>
        <taxon>Canalipalpata</taxon>
        <taxon>Sabellida</taxon>
        <taxon>Oweniida</taxon>
        <taxon>Oweniidae</taxon>
        <taxon>Owenia</taxon>
    </lineage>
</organism>
<dbReference type="PANTHER" id="PTHR31328">
    <property type="entry name" value="BIOGENESIS OF LYSOSOME-RELATED ORGANELLES COMPLEX 1 SUBUNIT 6"/>
    <property type="match status" value="1"/>
</dbReference>
<sequence length="159" mass="18363">MEVDTKEMHTQSKSNNAVTDSIETDKSVEENLTDGLLAHFLPECDKAKSTISELTENQRILIETILQENSKFSECHTISDLAKIMTQSKVYRAKLLHIKKEMVQLTEKSSKLKHKAIKIQQDKQKEALQKEQQKEKDLERERHLVAKTAKKPQQHNDVL</sequence>
<keyword evidence="4" id="KW-0963">Cytoplasm</keyword>
<evidence type="ECO:0000256" key="6">
    <source>
        <dbReference type="SAM" id="MobiDB-lite"/>
    </source>
</evidence>
<dbReference type="Proteomes" id="UP000749559">
    <property type="component" value="Unassembled WGS sequence"/>
</dbReference>